<name>A0A942TGB3_9BACI</name>
<organism evidence="3 4">
    <name type="scientific">Lederbergia citri</name>
    <dbReference type="NCBI Taxonomy" id="2833580"/>
    <lineage>
        <taxon>Bacteria</taxon>
        <taxon>Bacillati</taxon>
        <taxon>Bacillota</taxon>
        <taxon>Bacilli</taxon>
        <taxon>Bacillales</taxon>
        <taxon>Bacillaceae</taxon>
        <taxon>Lederbergia</taxon>
    </lineage>
</organism>
<dbReference type="Proteomes" id="UP000681414">
    <property type="component" value="Unassembled WGS sequence"/>
</dbReference>
<dbReference type="InterPro" id="IPR052354">
    <property type="entry name" value="Cell_Wall_Dynamics_Protein"/>
</dbReference>
<feature type="domain" description="SH3b" evidence="2">
    <location>
        <begin position="106"/>
        <end position="168"/>
    </location>
</feature>
<protein>
    <submittedName>
        <fullName evidence="3">SH3 domain-containing protein</fullName>
    </submittedName>
</protein>
<feature type="domain" description="SH3b" evidence="2">
    <location>
        <begin position="36"/>
        <end position="98"/>
    </location>
</feature>
<dbReference type="InterPro" id="IPR036028">
    <property type="entry name" value="SH3-like_dom_sf"/>
</dbReference>
<dbReference type="GO" id="GO:0008233">
    <property type="term" value="F:peptidase activity"/>
    <property type="evidence" value="ECO:0007669"/>
    <property type="project" value="InterPro"/>
</dbReference>
<keyword evidence="4" id="KW-1185">Reference proteome</keyword>
<feature type="signal peptide" evidence="1">
    <location>
        <begin position="1"/>
        <end position="21"/>
    </location>
</feature>
<sequence length="424" mass="47112">MILRKLSIFLAALLLTLTPLGNETFHLSGSSVVFAANENYQTTANLNLRAGAGTTYKVLTVIPKGKQVTLISKNGTWYKVSYSGKTGYVSSTYLKQITPTSTPKPQTVKYSTTANLNLRAGAGTTYKVVTVIPKGKQVTFISKHGAWYKVNYSGKTGYVSSAYLKQITTTTTPKTNPQSVLYTTTDNLNLRTGAGTNYKVIIVIPKGNQVSFISKQGVWYKVNYAGKTGYVSSQYLKLLTSDNPKLTVKNGITYVDGAIVVNKRYSLPSTYNPGESKEARAAFNKMLADAKKKNISFQVISGFRSYEYQKNLYSRYVKTYGEAEASRFSAKAGHSEHQTGLTFDIGGPNQAHWLKESFDETAEGKWLAANAYRFGFILRYPNGKESITGYMYEPWHFRYVGVERATKIYNSGKTMEEYYGFLGK</sequence>
<comment type="caution">
    <text evidence="3">The sequence shown here is derived from an EMBL/GenBank/DDBJ whole genome shotgun (WGS) entry which is preliminary data.</text>
</comment>
<dbReference type="CDD" id="cd14852">
    <property type="entry name" value="LD-carboxypeptidase"/>
    <property type="match status" value="1"/>
</dbReference>
<accession>A0A942TGB3</accession>
<dbReference type="InterPro" id="IPR003709">
    <property type="entry name" value="VanY-like_core_dom"/>
</dbReference>
<dbReference type="SUPFAM" id="SSF55166">
    <property type="entry name" value="Hedgehog/DD-peptidase"/>
    <property type="match status" value="1"/>
</dbReference>
<dbReference type="SUPFAM" id="SSF50044">
    <property type="entry name" value="SH3-domain"/>
    <property type="match status" value="1"/>
</dbReference>
<proteinExistence type="predicted"/>
<dbReference type="Gene3D" id="2.30.30.40">
    <property type="entry name" value="SH3 Domains"/>
    <property type="match status" value="3"/>
</dbReference>
<evidence type="ECO:0000259" key="2">
    <source>
        <dbReference type="PROSITE" id="PS51781"/>
    </source>
</evidence>
<dbReference type="Gene3D" id="3.30.1380.10">
    <property type="match status" value="1"/>
</dbReference>
<gene>
    <name evidence="3" type="ORF">KHA97_18885</name>
</gene>
<dbReference type="InterPro" id="IPR058193">
    <property type="entry name" value="VanY/YodJ_core_dom"/>
</dbReference>
<keyword evidence="1" id="KW-0732">Signal</keyword>
<evidence type="ECO:0000256" key="1">
    <source>
        <dbReference type="SAM" id="SignalP"/>
    </source>
</evidence>
<dbReference type="EMBL" id="JAGYPG010000003">
    <property type="protein sequence ID" value="MBS4197123.1"/>
    <property type="molecule type" value="Genomic_DNA"/>
</dbReference>
<dbReference type="PROSITE" id="PS51781">
    <property type="entry name" value="SH3B"/>
    <property type="match status" value="3"/>
</dbReference>
<dbReference type="RefSeq" id="WP_213126307.1">
    <property type="nucleotide sequence ID" value="NZ_JAGYPG010000003.1"/>
</dbReference>
<dbReference type="InterPro" id="IPR003646">
    <property type="entry name" value="SH3-like_bac-type"/>
</dbReference>
<dbReference type="AlphaFoldDB" id="A0A942TGB3"/>
<dbReference type="Pfam" id="PF02557">
    <property type="entry name" value="VanY"/>
    <property type="match status" value="1"/>
</dbReference>
<dbReference type="GO" id="GO:0006508">
    <property type="term" value="P:proteolysis"/>
    <property type="evidence" value="ECO:0007669"/>
    <property type="project" value="InterPro"/>
</dbReference>
<reference evidence="3 4" key="1">
    <citation type="submission" date="2021-05" db="EMBL/GenBank/DDBJ databases">
        <title>Novel Bacillus species.</title>
        <authorList>
            <person name="Liu G."/>
        </authorList>
    </citation>
    <scope>NUCLEOTIDE SEQUENCE [LARGE SCALE GENOMIC DNA]</scope>
    <source>
        <strain evidence="4">FJAT-49780</strain>
    </source>
</reference>
<dbReference type="PANTHER" id="PTHR34408:SF1">
    <property type="entry name" value="GLYCOSYL HYDROLASE FAMILY 19 DOMAIN-CONTAINING PROTEIN HI_1415"/>
    <property type="match status" value="1"/>
</dbReference>
<dbReference type="PANTHER" id="PTHR34408">
    <property type="entry name" value="FAMILY PROTEIN, PUTATIVE-RELATED"/>
    <property type="match status" value="1"/>
</dbReference>
<evidence type="ECO:0000313" key="4">
    <source>
        <dbReference type="Proteomes" id="UP000681414"/>
    </source>
</evidence>
<feature type="domain" description="SH3b" evidence="2">
    <location>
        <begin position="178"/>
        <end position="240"/>
    </location>
</feature>
<dbReference type="SMART" id="SM00287">
    <property type="entry name" value="SH3b"/>
    <property type="match status" value="3"/>
</dbReference>
<dbReference type="Pfam" id="PF08239">
    <property type="entry name" value="SH3_3"/>
    <property type="match status" value="3"/>
</dbReference>
<feature type="chain" id="PRO_5039467355" evidence="1">
    <location>
        <begin position="22"/>
        <end position="424"/>
    </location>
</feature>
<dbReference type="InterPro" id="IPR009045">
    <property type="entry name" value="Zn_M74/Hedgehog-like"/>
</dbReference>
<evidence type="ECO:0000313" key="3">
    <source>
        <dbReference type="EMBL" id="MBS4197123.1"/>
    </source>
</evidence>